<keyword evidence="3" id="KW-1185">Reference proteome</keyword>
<comment type="caution">
    <text evidence="2">The sequence shown here is derived from an EMBL/GenBank/DDBJ whole genome shotgun (WGS) entry which is preliminary data.</text>
</comment>
<sequence length="899" mass="97980">MATPEPSSDNIDSLPLVDLRLLSQSELYTLSLSGATHRHRRTDDDSVIPKIDRSIFNESAGSRKQTYSKLRLNKPRPNSALPASSSPSLHIPLRIPEPVDHENSQIIALLQQLFGVEPLRNAPRRNDADDRRLVPVQVEFKPPPPESAALQNVPIDVVDSGQRKRKRGRPRKNENSVAVFVEQPTKVDVDGNGNGNGEGDAVVTVIDKGFVVDAVRLDGDPFGEELKRRTLGLETESQLLEFLETLKGEWASQRKKRRIVPASEFCDLLPAGWNVVLTLLKRAGRASVVCRRYVRKTIHKLCKTFVGRNLEQAFNDLSIDKIVIDGENVKFMRSRRRLLEHIIPGGHQFESCKEISAHLLSVSGIQDGSYFKSSYIDGAQQLSSSMNVASGSSVGHATTGDMKTDANKSYLSLAGASIHSSHEKQATISLSIGSENIDSDLSLGCKLAVTTGGASRDFDHQTEDKQILKSDNDGNSVQGCSLVEDRPGNVQSEKLVGAVEASDAACNLYIPLTFPTPFSNNNNSDIRQFSDEINAATCIKGDNGNFVNEDQNAGCCETDSCGNEQAHVDNNGLGLSVKLVEENIQKSTFESSMLAPISEQKIFAGKNFEDIHLTSSLEDMEIRDGKAVKDDKQNFCSRDQAETKDVSTNAKLQSSSEGCSLVSSQSELKDTSIGNIDRAQNSMLKESAEENIFDSDLFSASIDERTHVGSGYISNVSFSTCTEDASDYGGFDFASDIKLTKDATDNHILSSEEAVIRCLQERSSLSDQNNMMNNLLERSSESNLFALTGDQHPSAFHDNMNNTSDGTFDALKAVDSGCMEPHLGIVSCSNIAVDAYTTSSIMQGQSQGCVSVSLGGSILNFDKQSDDSVSKANKSCLAEKAQNEVEIFQTDSMGLPKFR</sequence>
<gene>
    <name evidence="2" type="ORF">Fmac_007862</name>
</gene>
<dbReference type="PANTHER" id="PTHR37701:SF14">
    <property type="entry name" value="METHYL-CPG-BINDING DOMAIN PROTEIN"/>
    <property type="match status" value="1"/>
</dbReference>
<feature type="region of interest" description="Disordered" evidence="1">
    <location>
        <begin position="141"/>
        <end position="174"/>
    </location>
</feature>
<dbReference type="Proteomes" id="UP001603857">
    <property type="component" value="Unassembled WGS sequence"/>
</dbReference>
<organism evidence="2 3">
    <name type="scientific">Flemingia macrophylla</name>
    <dbReference type="NCBI Taxonomy" id="520843"/>
    <lineage>
        <taxon>Eukaryota</taxon>
        <taxon>Viridiplantae</taxon>
        <taxon>Streptophyta</taxon>
        <taxon>Embryophyta</taxon>
        <taxon>Tracheophyta</taxon>
        <taxon>Spermatophyta</taxon>
        <taxon>Magnoliopsida</taxon>
        <taxon>eudicotyledons</taxon>
        <taxon>Gunneridae</taxon>
        <taxon>Pentapetalae</taxon>
        <taxon>rosids</taxon>
        <taxon>fabids</taxon>
        <taxon>Fabales</taxon>
        <taxon>Fabaceae</taxon>
        <taxon>Papilionoideae</taxon>
        <taxon>50 kb inversion clade</taxon>
        <taxon>NPAAA clade</taxon>
        <taxon>indigoferoid/millettioid clade</taxon>
        <taxon>Phaseoleae</taxon>
        <taxon>Flemingia</taxon>
    </lineage>
</organism>
<protein>
    <submittedName>
        <fullName evidence="2">Uncharacterized protein</fullName>
    </submittedName>
</protein>
<dbReference type="EMBL" id="JBGMDY010000003">
    <property type="protein sequence ID" value="KAL2339922.1"/>
    <property type="molecule type" value="Genomic_DNA"/>
</dbReference>
<evidence type="ECO:0000313" key="3">
    <source>
        <dbReference type="Proteomes" id="UP001603857"/>
    </source>
</evidence>
<dbReference type="InterPro" id="IPR037472">
    <property type="entry name" value="MBD8"/>
</dbReference>
<feature type="compositionally biased region" description="Low complexity" evidence="1">
    <location>
        <begin position="79"/>
        <end position="89"/>
    </location>
</feature>
<dbReference type="AlphaFoldDB" id="A0ABD1MVT1"/>
<accession>A0ABD1MVT1</accession>
<reference evidence="2 3" key="1">
    <citation type="submission" date="2024-08" db="EMBL/GenBank/DDBJ databases">
        <title>Insights into the chromosomal genome structure of Flemingia macrophylla.</title>
        <authorList>
            <person name="Ding Y."/>
            <person name="Zhao Y."/>
            <person name="Bi W."/>
            <person name="Wu M."/>
            <person name="Zhao G."/>
            <person name="Gong Y."/>
            <person name="Li W."/>
            <person name="Zhang P."/>
        </authorList>
    </citation>
    <scope>NUCLEOTIDE SEQUENCE [LARGE SCALE GENOMIC DNA]</scope>
    <source>
        <strain evidence="2">DYQJB</strain>
        <tissue evidence="2">Leaf</tissue>
    </source>
</reference>
<name>A0ABD1MVT1_9FABA</name>
<evidence type="ECO:0000256" key="1">
    <source>
        <dbReference type="SAM" id="MobiDB-lite"/>
    </source>
</evidence>
<evidence type="ECO:0000313" key="2">
    <source>
        <dbReference type="EMBL" id="KAL2339922.1"/>
    </source>
</evidence>
<dbReference type="PANTHER" id="PTHR37701">
    <property type="entry name" value="METHYL-CPG-BINDING DOMAIN-CONTAINING PROTEIN 8"/>
    <property type="match status" value="1"/>
</dbReference>
<proteinExistence type="predicted"/>
<feature type="region of interest" description="Disordered" evidence="1">
    <location>
        <begin position="71"/>
        <end position="95"/>
    </location>
</feature>